<keyword evidence="2" id="KW-1185">Reference proteome</keyword>
<sequence>MFDLPEETLKLYNASKNDFENLLNTIQQDCKKIKIDFLSKEFYAIKPKAEINDCYSFFLQFTPYLNQLIFFSNDDEVISKLKKYGFNYSSLKWMININEIESEIRRLEKIEGLLIFPEVYLSSCIIYVSSKFQLDAFENFIGNVNHNGLFTNKLYVDSINRFRRRNYNQINNSKPYKDEFEYLMNEQFDLLENKAIENGEEKSKASKFVLKTLNGNSGNINELFQFSTSGISQSSVYYELFPLLKLILKEKKYKSEEEFYENNNEANYNNKYRLYKISKVRDFFNLK</sequence>
<dbReference type="RefSeq" id="WP_379756801.1">
    <property type="nucleotide sequence ID" value="NZ_JBHSYB010000025.1"/>
</dbReference>
<name>A0ABW3J0Y8_9FLAO</name>
<evidence type="ECO:0000313" key="2">
    <source>
        <dbReference type="Proteomes" id="UP001597051"/>
    </source>
</evidence>
<gene>
    <name evidence="1" type="ORF">ACFQ0S_05275</name>
</gene>
<accession>A0ABW3J0Y8</accession>
<evidence type="ECO:0000313" key="1">
    <source>
        <dbReference type="EMBL" id="MFD0983884.1"/>
    </source>
</evidence>
<reference evidence="2" key="1">
    <citation type="journal article" date="2019" name="Int. J. Syst. Evol. Microbiol.">
        <title>The Global Catalogue of Microorganisms (GCM) 10K type strain sequencing project: providing services to taxonomists for standard genome sequencing and annotation.</title>
        <authorList>
            <consortium name="The Broad Institute Genomics Platform"/>
            <consortium name="The Broad Institute Genome Sequencing Center for Infectious Disease"/>
            <person name="Wu L."/>
            <person name="Ma J."/>
        </authorList>
    </citation>
    <scope>NUCLEOTIDE SEQUENCE [LARGE SCALE GENOMIC DNA]</scope>
    <source>
        <strain evidence="2">CECT 7649</strain>
    </source>
</reference>
<organism evidence="1 2">
    <name type="scientific">Flavobacterium myungsuense</name>
    <dbReference type="NCBI Taxonomy" id="651823"/>
    <lineage>
        <taxon>Bacteria</taxon>
        <taxon>Pseudomonadati</taxon>
        <taxon>Bacteroidota</taxon>
        <taxon>Flavobacteriia</taxon>
        <taxon>Flavobacteriales</taxon>
        <taxon>Flavobacteriaceae</taxon>
        <taxon>Flavobacterium</taxon>
    </lineage>
</organism>
<dbReference type="Proteomes" id="UP001597051">
    <property type="component" value="Unassembled WGS sequence"/>
</dbReference>
<evidence type="ECO:0008006" key="3">
    <source>
        <dbReference type="Google" id="ProtNLM"/>
    </source>
</evidence>
<dbReference type="EMBL" id="JBHTIZ010000013">
    <property type="protein sequence ID" value="MFD0983884.1"/>
    <property type="molecule type" value="Genomic_DNA"/>
</dbReference>
<protein>
    <recommendedName>
        <fullName evidence="3">DUF4435 domain-containing protein</fullName>
    </recommendedName>
</protein>
<proteinExistence type="predicted"/>
<comment type="caution">
    <text evidence="1">The sequence shown here is derived from an EMBL/GenBank/DDBJ whole genome shotgun (WGS) entry which is preliminary data.</text>
</comment>